<organism evidence="10">
    <name type="scientific">candidate division WOR-3 bacterium</name>
    <dbReference type="NCBI Taxonomy" id="2052148"/>
    <lineage>
        <taxon>Bacteria</taxon>
        <taxon>Bacteria division WOR-3</taxon>
    </lineage>
</organism>
<name>A0A7C0ZCM4_UNCW3</name>
<evidence type="ECO:0000256" key="3">
    <source>
        <dbReference type="ARBA" id="ARBA00022448"/>
    </source>
</evidence>
<dbReference type="InterPro" id="IPR013525">
    <property type="entry name" value="ABC2_TM"/>
</dbReference>
<evidence type="ECO:0000256" key="6">
    <source>
        <dbReference type="ARBA" id="ARBA00022989"/>
    </source>
</evidence>
<feature type="transmembrane region" description="Helical" evidence="8">
    <location>
        <begin position="325"/>
        <end position="344"/>
    </location>
</feature>
<keyword evidence="4 8" id="KW-1003">Cell membrane</keyword>
<feature type="transmembrane region" description="Helical" evidence="8">
    <location>
        <begin position="207"/>
        <end position="231"/>
    </location>
</feature>
<keyword evidence="5 8" id="KW-0812">Transmembrane</keyword>
<keyword evidence="6 8" id="KW-1133">Transmembrane helix</keyword>
<evidence type="ECO:0000256" key="4">
    <source>
        <dbReference type="ARBA" id="ARBA00022475"/>
    </source>
</evidence>
<dbReference type="InterPro" id="IPR051449">
    <property type="entry name" value="ABC-2_transporter_component"/>
</dbReference>
<comment type="similarity">
    <text evidence="2 8">Belongs to the ABC-2 integral membrane protein family.</text>
</comment>
<feature type="transmembrane region" description="Helical" evidence="8">
    <location>
        <begin position="269"/>
        <end position="289"/>
    </location>
</feature>
<evidence type="ECO:0000256" key="5">
    <source>
        <dbReference type="ARBA" id="ARBA00022692"/>
    </source>
</evidence>
<dbReference type="GO" id="GO:0043190">
    <property type="term" value="C:ATP-binding cassette (ABC) transporter complex"/>
    <property type="evidence" value="ECO:0007669"/>
    <property type="project" value="InterPro"/>
</dbReference>
<feature type="domain" description="ABC transmembrane type-2" evidence="9">
    <location>
        <begin position="124"/>
        <end position="350"/>
    </location>
</feature>
<comment type="caution">
    <text evidence="10">The sequence shown here is derived from an EMBL/GenBank/DDBJ whole genome shotgun (WGS) entry which is preliminary data.</text>
</comment>
<dbReference type="PANTHER" id="PTHR30294">
    <property type="entry name" value="MEMBRANE COMPONENT OF ABC TRANSPORTER YHHJ-RELATED"/>
    <property type="match status" value="1"/>
</dbReference>
<dbReference type="EMBL" id="DQWE01000149">
    <property type="protein sequence ID" value="HDI82774.1"/>
    <property type="molecule type" value="Genomic_DNA"/>
</dbReference>
<proteinExistence type="inferred from homology"/>
<accession>A0A7C0ZCM4</accession>
<evidence type="ECO:0000256" key="1">
    <source>
        <dbReference type="ARBA" id="ARBA00004651"/>
    </source>
</evidence>
<dbReference type="GO" id="GO:0140359">
    <property type="term" value="F:ABC-type transporter activity"/>
    <property type="evidence" value="ECO:0007669"/>
    <property type="project" value="InterPro"/>
</dbReference>
<gene>
    <name evidence="10" type="ORF">ENF18_03160</name>
</gene>
<dbReference type="PANTHER" id="PTHR30294:SF29">
    <property type="entry name" value="MULTIDRUG ABC TRANSPORTER PERMEASE YBHS-RELATED"/>
    <property type="match status" value="1"/>
</dbReference>
<feature type="transmembrane region" description="Helical" evidence="8">
    <location>
        <begin position="158"/>
        <end position="181"/>
    </location>
</feature>
<evidence type="ECO:0000313" key="10">
    <source>
        <dbReference type="EMBL" id="HDI82774.1"/>
    </source>
</evidence>
<dbReference type="PRINTS" id="PR00164">
    <property type="entry name" value="ABC2TRNSPORT"/>
</dbReference>
<feature type="transmembrane region" description="Helical" evidence="8">
    <location>
        <begin position="237"/>
        <end position="257"/>
    </location>
</feature>
<comment type="caution">
    <text evidence="8">Lacks conserved residue(s) required for the propagation of feature annotation.</text>
</comment>
<protein>
    <recommendedName>
        <fullName evidence="8">Transport permease protein</fullName>
    </recommendedName>
</protein>
<dbReference type="Pfam" id="PF12698">
    <property type="entry name" value="ABC2_membrane_3"/>
    <property type="match status" value="1"/>
</dbReference>
<evidence type="ECO:0000259" key="9">
    <source>
        <dbReference type="PROSITE" id="PS51012"/>
    </source>
</evidence>
<keyword evidence="3 8" id="KW-0813">Transport</keyword>
<dbReference type="PROSITE" id="PS51012">
    <property type="entry name" value="ABC_TM2"/>
    <property type="match status" value="1"/>
</dbReference>
<evidence type="ECO:0000256" key="2">
    <source>
        <dbReference type="ARBA" id="ARBA00007783"/>
    </source>
</evidence>
<dbReference type="InterPro" id="IPR047817">
    <property type="entry name" value="ABC2_TM_bact-type"/>
</dbReference>
<reference evidence="10" key="1">
    <citation type="journal article" date="2020" name="mSystems">
        <title>Genome- and Community-Level Interaction Insights into Carbon Utilization and Element Cycling Functions of Hydrothermarchaeota in Hydrothermal Sediment.</title>
        <authorList>
            <person name="Zhou Z."/>
            <person name="Liu Y."/>
            <person name="Xu W."/>
            <person name="Pan J."/>
            <person name="Luo Z.H."/>
            <person name="Li M."/>
        </authorList>
    </citation>
    <scope>NUCLEOTIDE SEQUENCE [LARGE SCALE GENOMIC DNA]</scope>
    <source>
        <strain evidence="10">HyVt-102</strain>
    </source>
</reference>
<dbReference type="Proteomes" id="UP000885847">
    <property type="component" value="Unassembled WGS sequence"/>
</dbReference>
<dbReference type="InterPro" id="IPR000412">
    <property type="entry name" value="ABC_2_transport"/>
</dbReference>
<dbReference type="AlphaFoldDB" id="A0A7C0ZCM4"/>
<evidence type="ECO:0000256" key="8">
    <source>
        <dbReference type="RuleBase" id="RU361157"/>
    </source>
</evidence>
<comment type="subcellular location">
    <subcellularLocation>
        <location evidence="1 8">Cell membrane</location>
        <topology evidence="1 8">Multi-pass membrane protein</topology>
    </subcellularLocation>
</comment>
<sequence length="352" mass="40073">MNRVRLKGMLRKEFIQLRRDKRLFPMLFFAPLFQLFLFGYAVSLDIKDVPMVVVDNRNDSFSREVILSLISSGYFRVVCSTHSIEVMDRKILMGEAKAGIIINEDGEIGVFIDGSDNNAAGIIQGYFEQVLSRFSNHIPEVYPIPRFLFNPEMKSVNYMVPGVAGMVILIIASVLAAGILVKEKEIGTMEHLLVTPISPAEMVLGKLIPFIFISYIEMGLVIPAGIIFFHIPFRGNILFLIVATFPFIITILSIGLLSSIISSTQQQAVMTAFLFMFPNIVLSGFMFPIENMPDWLQKITYLLPFRYYMTILRSVFLKGGGFPQLWREILILCIFALFFFTLSVRRFRKILT</sequence>
<evidence type="ECO:0000256" key="7">
    <source>
        <dbReference type="ARBA" id="ARBA00023136"/>
    </source>
</evidence>
<keyword evidence="7 8" id="KW-0472">Membrane</keyword>